<accession>A0A1C7DTS6</accession>
<evidence type="ECO:0000313" key="1">
    <source>
        <dbReference type="EMBL" id="ANU15009.1"/>
    </source>
</evidence>
<dbReference type="PANTHER" id="PTHR37816:SF3">
    <property type="entry name" value="MODULATES DNA TOPOLOGY"/>
    <property type="match status" value="1"/>
</dbReference>
<dbReference type="SUPFAM" id="SSF52540">
    <property type="entry name" value="P-loop containing nucleoside triphosphate hydrolases"/>
    <property type="match status" value="1"/>
</dbReference>
<reference evidence="2" key="1">
    <citation type="submission" date="2016-07" db="EMBL/GenBank/DDBJ databases">
        <authorList>
            <person name="See-Too W.S."/>
        </authorList>
    </citation>
    <scope>NUCLEOTIDE SEQUENCE [LARGE SCALE GENOMIC DNA]</scope>
    <source>
        <strain evidence="2">DSM 24743</strain>
    </source>
</reference>
<protein>
    <submittedName>
        <fullName evidence="1">Topology modulation protein</fullName>
    </submittedName>
</protein>
<dbReference type="InterPro" id="IPR027417">
    <property type="entry name" value="P-loop_NTPase"/>
</dbReference>
<dbReference type="PANTHER" id="PTHR37816">
    <property type="entry name" value="YALI0E33011P"/>
    <property type="match status" value="1"/>
</dbReference>
<evidence type="ECO:0000313" key="2">
    <source>
        <dbReference type="Proteomes" id="UP000092687"/>
    </source>
</evidence>
<proteinExistence type="predicted"/>
<gene>
    <name evidence="1" type="ORF">BBI08_14610</name>
</gene>
<dbReference type="AlphaFoldDB" id="A0A1C7DTS6"/>
<sequence length="179" mass="21058">MNRIMVLGVSAGVGKSSFARNLSDKTAIPVYHLDAYFWKPGWVENSEEEFIAQQRKLVAKEHWIIEGNYSSTYSIRQQRADTIIYLELPLIICLYRVVKRRIIYHGKTRPDLGEGCPEKLDKAFLKFIVSTYYERKIKMSKRIEQFKEENPNNQVVVLRNQKEIDQFFNEVIVKNDLHS</sequence>
<dbReference type="InterPro" id="IPR052922">
    <property type="entry name" value="Cytidylate_Kinase-2"/>
</dbReference>
<dbReference type="OrthoDB" id="1201990at2"/>
<keyword evidence="2" id="KW-1185">Reference proteome</keyword>
<dbReference type="STRING" id="1215089.BBI08_14610"/>
<reference evidence="2" key="2">
    <citation type="submission" date="2016-10" db="EMBL/GenBank/DDBJ databases">
        <authorList>
            <person name="See-Too W.S."/>
        </authorList>
    </citation>
    <scope>NUCLEOTIDE SEQUENCE [LARGE SCALE GENOMIC DNA]</scope>
    <source>
        <strain evidence="2">DSM 24743</strain>
    </source>
</reference>
<dbReference type="Gene3D" id="3.40.50.300">
    <property type="entry name" value="P-loop containing nucleotide triphosphate hydrolases"/>
    <property type="match status" value="1"/>
</dbReference>
<dbReference type="Proteomes" id="UP000092687">
    <property type="component" value="Chromosome"/>
</dbReference>
<organism evidence="1 2">
    <name type="scientific">Planococcus halocryophilus</name>
    <dbReference type="NCBI Taxonomy" id="1215089"/>
    <lineage>
        <taxon>Bacteria</taxon>
        <taxon>Bacillati</taxon>
        <taxon>Bacillota</taxon>
        <taxon>Bacilli</taxon>
        <taxon>Bacillales</taxon>
        <taxon>Caryophanaceae</taxon>
        <taxon>Planococcus</taxon>
    </lineage>
</organism>
<dbReference type="EMBL" id="CP016537">
    <property type="protein sequence ID" value="ANU15009.1"/>
    <property type="molecule type" value="Genomic_DNA"/>
</dbReference>
<dbReference type="RefSeq" id="WP_040851099.1">
    <property type="nucleotide sequence ID" value="NZ_CP016537.2"/>
</dbReference>
<name>A0A1C7DTS6_9BACL</name>
<dbReference type="KEGG" id="phc:BBI08_14610"/>